<protein>
    <submittedName>
        <fullName evidence="3">Uncharacterized protein</fullName>
    </submittedName>
</protein>
<dbReference type="Proteomes" id="UP000216867">
    <property type="component" value="Unassembled WGS sequence"/>
</dbReference>
<proteinExistence type="predicted"/>
<feature type="compositionally biased region" description="Basic and acidic residues" evidence="1">
    <location>
        <begin position="42"/>
        <end position="53"/>
    </location>
</feature>
<evidence type="ECO:0000256" key="2">
    <source>
        <dbReference type="SAM" id="Phobius"/>
    </source>
</evidence>
<dbReference type="RefSeq" id="WP_095376045.1">
    <property type="nucleotide sequence ID" value="NZ_NCWY01000007.1"/>
</dbReference>
<feature type="transmembrane region" description="Helical" evidence="2">
    <location>
        <begin position="6"/>
        <end position="26"/>
    </location>
</feature>
<dbReference type="AlphaFoldDB" id="A0A269ZCC0"/>
<evidence type="ECO:0000313" key="3">
    <source>
        <dbReference type="EMBL" id="PAK95405.1"/>
    </source>
</evidence>
<dbReference type="EMBL" id="NCWY01000007">
    <property type="protein sequence ID" value="PAK95405.1"/>
    <property type="molecule type" value="Genomic_DNA"/>
</dbReference>
<reference evidence="3 4" key="1">
    <citation type="submission" date="2017-04" db="EMBL/GenBank/DDBJ databases">
        <title>Kefir bacterial isolates.</title>
        <authorList>
            <person name="Kim Y."/>
            <person name="Blasche S."/>
            <person name="Patil K.R."/>
        </authorList>
    </citation>
    <scope>NUCLEOTIDE SEQUENCE [LARGE SCALE GENOMIC DNA]</scope>
    <source>
        <strain evidence="3 4">OG2</strain>
    </source>
</reference>
<keyword evidence="2" id="KW-0472">Membrane</keyword>
<organism evidence="3 4">
    <name type="scientific">Brevibacterium casei</name>
    <dbReference type="NCBI Taxonomy" id="33889"/>
    <lineage>
        <taxon>Bacteria</taxon>
        <taxon>Bacillati</taxon>
        <taxon>Actinomycetota</taxon>
        <taxon>Actinomycetes</taxon>
        <taxon>Micrococcales</taxon>
        <taxon>Brevibacteriaceae</taxon>
        <taxon>Brevibacterium</taxon>
    </lineage>
</organism>
<sequence>MPPGLDAVIFLTIAIIIVFAIGFLLVHRVMTKPGSHIGSRLPKPDPNRDDPRRGGPSTERTDPSAPGWDPTDPRWDKGDEGPDDHLGDGRDR</sequence>
<accession>A0A269ZCC0</accession>
<comment type="caution">
    <text evidence="3">The sequence shown here is derived from an EMBL/GenBank/DDBJ whole genome shotgun (WGS) entry which is preliminary data.</text>
</comment>
<feature type="region of interest" description="Disordered" evidence="1">
    <location>
        <begin position="33"/>
        <end position="92"/>
    </location>
</feature>
<name>A0A269ZCC0_9MICO</name>
<keyword evidence="2" id="KW-0812">Transmembrane</keyword>
<evidence type="ECO:0000313" key="4">
    <source>
        <dbReference type="Proteomes" id="UP000216867"/>
    </source>
</evidence>
<feature type="compositionally biased region" description="Basic and acidic residues" evidence="1">
    <location>
        <begin position="71"/>
        <end position="92"/>
    </location>
</feature>
<evidence type="ECO:0000256" key="1">
    <source>
        <dbReference type="SAM" id="MobiDB-lite"/>
    </source>
</evidence>
<keyword evidence="2" id="KW-1133">Transmembrane helix</keyword>
<gene>
    <name evidence="3" type="ORF">B8X04_08975</name>
</gene>